<protein>
    <recommendedName>
        <fullName evidence="1">Mutator-like transposase domain-containing protein</fullName>
    </recommendedName>
</protein>
<evidence type="ECO:0000259" key="1">
    <source>
        <dbReference type="Pfam" id="PF20700"/>
    </source>
</evidence>
<gene>
    <name evidence="2" type="ORF">CGI_10019342</name>
</gene>
<name>K1QP80_MAGGI</name>
<reference evidence="2" key="1">
    <citation type="journal article" date="2012" name="Nature">
        <title>The oyster genome reveals stress adaptation and complexity of shell formation.</title>
        <authorList>
            <person name="Zhang G."/>
            <person name="Fang X."/>
            <person name="Guo X."/>
            <person name="Li L."/>
            <person name="Luo R."/>
            <person name="Xu F."/>
            <person name="Yang P."/>
            <person name="Zhang L."/>
            <person name="Wang X."/>
            <person name="Qi H."/>
            <person name="Xiong Z."/>
            <person name="Que H."/>
            <person name="Xie Y."/>
            <person name="Holland P.W."/>
            <person name="Paps J."/>
            <person name="Zhu Y."/>
            <person name="Wu F."/>
            <person name="Chen Y."/>
            <person name="Wang J."/>
            <person name="Peng C."/>
            <person name="Meng J."/>
            <person name="Yang L."/>
            <person name="Liu J."/>
            <person name="Wen B."/>
            <person name="Zhang N."/>
            <person name="Huang Z."/>
            <person name="Zhu Q."/>
            <person name="Feng Y."/>
            <person name="Mount A."/>
            <person name="Hedgecock D."/>
            <person name="Xu Z."/>
            <person name="Liu Y."/>
            <person name="Domazet-Loso T."/>
            <person name="Du Y."/>
            <person name="Sun X."/>
            <person name="Zhang S."/>
            <person name="Liu B."/>
            <person name="Cheng P."/>
            <person name="Jiang X."/>
            <person name="Li J."/>
            <person name="Fan D."/>
            <person name="Wang W."/>
            <person name="Fu W."/>
            <person name="Wang T."/>
            <person name="Wang B."/>
            <person name="Zhang J."/>
            <person name="Peng Z."/>
            <person name="Li Y."/>
            <person name="Li N."/>
            <person name="Wang J."/>
            <person name="Chen M."/>
            <person name="He Y."/>
            <person name="Tan F."/>
            <person name="Song X."/>
            <person name="Zheng Q."/>
            <person name="Huang R."/>
            <person name="Yang H."/>
            <person name="Du X."/>
            <person name="Chen L."/>
            <person name="Yang M."/>
            <person name="Gaffney P.M."/>
            <person name="Wang S."/>
            <person name="Luo L."/>
            <person name="She Z."/>
            <person name="Ming Y."/>
            <person name="Huang W."/>
            <person name="Zhang S."/>
            <person name="Huang B."/>
            <person name="Zhang Y."/>
            <person name="Qu T."/>
            <person name="Ni P."/>
            <person name="Miao G."/>
            <person name="Wang J."/>
            <person name="Wang Q."/>
            <person name="Steinberg C.E."/>
            <person name="Wang H."/>
            <person name="Li N."/>
            <person name="Qian L."/>
            <person name="Zhang G."/>
            <person name="Li Y."/>
            <person name="Yang H."/>
            <person name="Liu X."/>
            <person name="Wang J."/>
            <person name="Yin Y."/>
            <person name="Wang J."/>
        </authorList>
    </citation>
    <scope>NUCLEOTIDE SEQUENCE [LARGE SCALE GENOMIC DNA]</scope>
    <source>
        <strain evidence="2">05x7-T-G4-1.051#20</strain>
    </source>
</reference>
<dbReference type="InterPro" id="IPR049012">
    <property type="entry name" value="Mutator_transp_dom"/>
</dbReference>
<sequence length="77" mass="8966">MSKAKYGKKVVKTVVSHRICGTCKWWQRNRPGQEIRKHRCVHNHTGSARLMESVSGVQGIKELIDLWTFLKEMETIQ</sequence>
<accession>K1QP80</accession>
<dbReference type="Pfam" id="PF20700">
    <property type="entry name" value="Mutator"/>
    <property type="match status" value="1"/>
</dbReference>
<organism evidence="2">
    <name type="scientific">Magallana gigas</name>
    <name type="common">Pacific oyster</name>
    <name type="synonym">Crassostrea gigas</name>
    <dbReference type="NCBI Taxonomy" id="29159"/>
    <lineage>
        <taxon>Eukaryota</taxon>
        <taxon>Metazoa</taxon>
        <taxon>Spiralia</taxon>
        <taxon>Lophotrochozoa</taxon>
        <taxon>Mollusca</taxon>
        <taxon>Bivalvia</taxon>
        <taxon>Autobranchia</taxon>
        <taxon>Pteriomorphia</taxon>
        <taxon>Ostreida</taxon>
        <taxon>Ostreoidea</taxon>
        <taxon>Ostreidae</taxon>
        <taxon>Magallana</taxon>
    </lineage>
</organism>
<feature type="domain" description="Mutator-like transposase" evidence="1">
    <location>
        <begin position="7"/>
        <end position="63"/>
    </location>
</feature>
<dbReference type="HOGENOM" id="CLU_2640513_0_0_1"/>
<dbReference type="AlphaFoldDB" id="K1QP80"/>
<dbReference type="EMBL" id="JH818390">
    <property type="protein sequence ID" value="EKC38707.1"/>
    <property type="molecule type" value="Genomic_DNA"/>
</dbReference>
<dbReference type="InParanoid" id="K1QP80"/>
<evidence type="ECO:0000313" key="2">
    <source>
        <dbReference type="EMBL" id="EKC38707.1"/>
    </source>
</evidence>
<proteinExistence type="predicted"/>